<dbReference type="EMBL" id="MW911671">
    <property type="protein sequence ID" value="QXV91839.1"/>
    <property type="molecule type" value="Genomic_DNA"/>
</dbReference>
<geneLocation type="plasmid" evidence="2">
    <name>phvKpST874_NDM-1_2471</name>
</geneLocation>
<feature type="region of interest" description="Disordered" evidence="1">
    <location>
        <begin position="1"/>
        <end position="58"/>
    </location>
</feature>
<sequence length="108" mass="12327">MSGSKRANVRQHTLEGPDLQRARPGPRRADEKKRKNKKKEKKNMPKMCTVATHAERGAPGQRLCRTIRHVVLRFECDGYEPTSFHELSRRVDCYKVHTSTAAPAGDEE</sequence>
<name>A0A8F7KTL1_KLEPN</name>
<feature type="compositionally biased region" description="Basic and acidic residues" evidence="1">
    <location>
        <begin position="12"/>
        <end position="33"/>
    </location>
</feature>
<protein>
    <submittedName>
        <fullName evidence="3">Uncharacterized protein</fullName>
    </submittedName>
</protein>
<dbReference type="EMBL" id="MW911668">
    <property type="protein sequence ID" value="QXV90380.1"/>
    <property type="molecule type" value="Genomic_DNA"/>
</dbReference>
<dbReference type="AlphaFoldDB" id="A0A8F7KTL1"/>
<evidence type="ECO:0000313" key="2">
    <source>
        <dbReference type="EMBL" id="QXV90380.1"/>
    </source>
</evidence>
<proteinExistence type="predicted"/>
<evidence type="ECO:0000256" key="1">
    <source>
        <dbReference type="SAM" id="MobiDB-lite"/>
    </source>
</evidence>
<evidence type="ECO:0000313" key="3">
    <source>
        <dbReference type="EMBL" id="QXV91839.1"/>
    </source>
</evidence>
<accession>A0A8F7KTL1</accession>
<organism evidence="3">
    <name type="scientific">Klebsiella pneumoniae subsp. pneumoniae</name>
    <dbReference type="NCBI Taxonomy" id="72407"/>
    <lineage>
        <taxon>Bacteria</taxon>
        <taxon>Pseudomonadati</taxon>
        <taxon>Pseudomonadota</taxon>
        <taxon>Gammaproteobacteria</taxon>
        <taxon>Enterobacterales</taxon>
        <taxon>Enterobacteriaceae</taxon>
        <taxon>Klebsiella/Raoultella group</taxon>
        <taxon>Klebsiella</taxon>
        <taxon>Klebsiella pneumoniae complex</taxon>
    </lineage>
</organism>
<geneLocation type="plasmid" evidence="3">
    <name>phvKpST147_NDM-1_2566</name>
</geneLocation>
<reference evidence="3" key="1">
    <citation type="journal article" date="2021" name="Antibiotics">
        <title>Emergence of Hybrid Resistance and Virulence Plasmids Harboring New Delhi Metallo-beta-Lactamase in Klebsiella pneumoniae in Russia.</title>
        <authorList>
            <person name="Starkova P."/>
            <person name="Lazareva I."/>
            <person name="Avdeeva A."/>
            <person name="Sulian O."/>
            <person name="Likholetova D."/>
            <person name="Ageevets V."/>
            <person name="Lebedeva M."/>
            <person name="Gostev V."/>
            <person name="Sopova J."/>
            <person name="Sidorenko S."/>
        </authorList>
    </citation>
    <scope>NUCLEOTIDE SEQUENCE</scope>
    <source>
        <plasmid evidence="3">phvKpST147_NDM-1_2566</plasmid>
        <plasmid evidence="2">phvKpST874_NDM-1_2471</plasmid>
    </source>
</reference>
<keyword evidence="3" id="KW-0614">Plasmid</keyword>